<protein>
    <submittedName>
        <fullName evidence="1">Uncharacterized protein</fullName>
    </submittedName>
</protein>
<gene>
    <name evidence="1" type="ORF">TVAG_374560</name>
</gene>
<dbReference type="VEuPathDB" id="TrichDB:TVAG_374560"/>
<reference evidence="1" key="1">
    <citation type="submission" date="2006-10" db="EMBL/GenBank/DDBJ databases">
        <authorList>
            <person name="Amadeo P."/>
            <person name="Zhao Q."/>
            <person name="Wortman J."/>
            <person name="Fraser-Liggett C."/>
            <person name="Carlton J."/>
        </authorList>
    </citation>
    <scope>NUCLEOTIDE SEQUENCE</scope>
    <source>
        <strain evidence="1">G3</strain>
    </source>
</reference>
<accession>A2FCG9</accession>
<proteinExistence type="predicted"/>
<dbReference type="RefSeq" id="XP_001310305.1">
    <property type="nucleotide sequence ID" value="XM_001310304.1"/>
</dbReference>
<dbReference type="AlphaFoldDB" id="A2FCG9"/>
<sequence length="155" mass="17993">MTQKNTNEGVLNQLLEHLSARELSNLQTEAQQSNLILPEKVQNRTANNNNQEYRTSLQGLDSQVKKQRKISIQQQKHIILTSQYKSFNNDLIAAYKRETSEFKRDIDSIENKPVEQHDYEDIFKDIQSIINIQKDKANLPPSAKIEIFQKDAPKN</sequence>
<keyword evidence="2" id="KW-1185">Reference proteome</keyword>
<dbReference type="Proteomes" id="UP000001542">
    <property type="component" value="Unassembled WGS sequence"/>
</dbReference>
<organism evidence="1 2">
    <name type="scientific">Trichomonas vaginalis (strain ATCC PRA-98 / G3)</name>
    <dbReference type="NCBI Taxonomy" id="412133"/>
    <lineage>
        <taxon>Eukaryota</taxon>
        <taxon>Metamonada</taxon>
        <taxon>Parabasalia</taxon>
        <taxon>Trichomonadida</taxon>
        <taxon>Trichomonadidae</taxon>
        <taxon>Trichomonas</taxon>
    </lineage>
</organism>
<reference evidence="1" key="2">
    <citation type="journal article" date="2007" name="Science">
        <title>Draft genome sequence of the sexually transmitted pathogen Trichomonas vaginalis.</title>
        <authorList>
            <person name="Carlton J.M."/>
            <person name="Hirt R.P."/>
            <person name="Silva J.C."/>
            <person name="Delcher A.L."/>
            <person name="Schatz M."/>
            <person name="Zhao Q."/>
            <person name="Wortman J.R."/>
            <person name="Bidwell S.L."/>
            <person name="Alsmark U.C.M."/>
            <person name="Besteiro S."/>
            <person name="Sicheritz-Ponten T."/>
            <person name="Noel C.J."/>
            <person name="Dacks J.B."/>
            <person name="Foster P.G."/>
            <person name="Simillion C."/>
            <person name="Van de Peer Y."/>
            <person name="Miranda-Saavedra D."/>
            <person name="Barton G.J."/>
            <person name="Westrop G.D."/>
            <person name="Mueller S."/>
            <person name="Dessi D."/>
            <person name="Fiori P.L."/>
            <person name="Ren Q."/>
            <person name="Paulsen I."/>
            <person name="Zhang H."/>
            <person name="Bastida-Corcuera F.D."/>
            <person name="Simoes-Barbosa A."/>
            <person name="Brown M.T."/>
            <person name="Hayes R.D."/>
            <person name="Mukherjee M."/>
            <person name="Okumura C.Y."/>
            <person name="Schneider R."/>
            <person name="Smith A.J."/>
            <person name="Vanacova S."/>
            <person name="Villalvazo M."/>
            <person name="Haas B.J."/>
            <person name="Pertea M."/>
            <person name="Feldblyum T.V."/>
            <person name="Utterback T.R."/>
            <person name="Shu C.L."/>
            <person name="Osoegawa K."/>
            <person name="de Jong P.J."/>
            <person name="Hrdy I."/>
            <person name="Horvathova L."/>
            <person name="Zubacova Z."/>
            <person name="Dolezal P."/>
            <person name="Malik S.B."/>
            <person name="Logsdon J.M. Jr."/>
            <person name="Henze K."/>
            <person name="Gupta A."/>
            <person name="Wang C.C."/>
            <person name="Dunne R.L."/>
            <person name="Upcroft J.A."/>
            <person name="Upcroft P."/>
            <person name="White O."/>
            <person name="Salzberg S.L."/>
            <person name="Tang P."/>
            <person name="Chiu C.-H."/>
            <person name="Lee Y.-S."/>
            <person name="Embley T.M."/>
            <person name="Coombs G.H."/>
            <person name="Mottram J.C."/>
            <person name="Tachezy J."/>
            <person name="Fraser-Liggett C.M."/>
            <person name="Johnson P.J."/>
        </authorList>
    </citation>
    <scope>NUCLEOTIDE SEQUENCE [LARGE SCALE GENOMIC DNA]</scope>
    <source>
        <strain evidence="1">G3</strain>
    </source>
</reference>
<dbReference type="VEuPathDB" id="TrichDB:TVAGG3_0151770"/>
<dbReference type="EMBL" id="DS113717">
    <property type="protein sequence ID" value="EAX97375.1"/>
    <property type="molecule type" value="Genomic_DNA"/>
</dbReference>
<name>A2FCG9_TRIV3</name>
<evidence type="ECO:0000313" key="2">
    <source>
        <dbReference type="Proteomes" id="UP000001542"/>
    </source>
</evidence>
<dbReference type="InParanoid" id="A2FCG9"/>
<dbReference type="KEGG" id="tva:4755159"/>
<dbReference type="SMR" id="A2FCG9"/>
<evidence type="ECO:0000313" key="1">
    <source>
        <dbReference type="EMBL" id="EAX97375.1"/>
    </source>
</evidence>